<comment type="caution">
    <text evidence="1">The sequence shown here is derived from an EMBL/GenBank/DDBJ whole genome shotgun (WGS) entry which is preliminary data.</text>
</comment>
<keyword evidence="2" id="KW-1185">Reference proteome</keyword>
<name>A0A4R1PW82_9FIRM</name>
<protein>
    <recommendedName>
        <fullName evidence="3">BREX-3 system P-loop-containing protein BrxF</fullName>
    </recommendedName>
</protein>
<evidence type="ECO:0000313" key="2">
    <source>
        <dbReference type="Proteomes" id="UP000295063"/>
    </source>
</evidence>
<dbReference type="InterPro" id="IPR048067">
    <property type="entry name" value="BREX_3_BrxF"/>
</dbReference>
<dbReference type="SUPFAM" id="SSF52540">
    <property type="entry name" value="P-loop containing nucleoside triphosphate hydrolases"/>
    <property type="match status" value="1"/>
</dbReference>
<sequence>MAVPIQHIIESVHDASRKPERLSLLVGRPGSGKSKILRDLAAMRGWKYVDARILITDEILEMMPKARPQQAPSIMSEALTALKGEVILLDGIEILFTPVLNLDPMPLIKQLSRKHTLVVAWPGDYTEGKLVLDYNGRTHYCSIATEELSVIAIN</sequence>
<dbReference type="OrthoDB" id="7503064at2"/>
<proteinExistence type="predicted"/>
<dbReference type="Proteomes" id="UP000295063">
    <property type="component" value="Unassembled WGS sequence"/>
</dbReference>
<gene>
    <name evidence="1" type="ORF">EV210_12229</name>
</gene>
<dbReference type="InterPro" id="IPR027417">
    <property type="entry name" value="P-loop_NTPase"/>
</dbReference>
<reference evidence="1 2" key="1">
    <citation type="submission" date="2019-03" db="EMBL/GenBank/DDBJ databases">
        <title>Genomic Encyclopedia of Type Strains, Phase IV (KMG-IV): sequencing the most valuable type-strain genomes for metagenomic binning, comparative biology and taxonomic classification.</title>
        <authorList>
            <person name="Goeker M."/>
        </authorList>
    </citation>
    <scope>NUCLEOTIDE SEQUENCE [LARGE SCALE GENOMIC DNA]</scope>
    <source>
        <strain evidence="1 2">DSM 15969</strain>
    </source>
</reference>
<accession>A0A4R1PW82</accession>
<dbReference type="NCBIfam" id="NF033453">
    <property type="entry name" value="BREX_3_BrxF"/>
    <property type="match status" value="1"/>
</dbReference>
<organism evidence="1 2">
    <name type="scientific">Anaerospora hongkongensis</name>
    <dbReference type="NCBI Taxonomy" id="244830"/>
    <lineage>
        <taxon>Bacteria</taxon>
        <taxon>Bacillati</taxon>
        <taxon>Bacillota</taxon>
        <taxon>Negativicutes</taxon>
        <taxon>Selenomonadales</taxon>
        <taxon>Sporomusaceae</taxon>
        <taxon>Anaerospora</taxon>
    </lineage>
</organism>
<evidence type="ECO:0008006" key="3">
    <source>
        <dbReference type="Google" id="ProtNLM"/>
    </source>
</evidence>
<dbReference type="EMBL" id="SLUI01000022">
    <property type="protein sequence ID" value="TCL32414.1"/>
    <property type="molecule type" value="Genomic_DNA"/>
</dbReference>
<evidence type="ECO:0000313" key="1">
    <source>
        <dbReference type="EMBL" id="TCL32414.1"/>
    </source>
</evidence>
<dbReference type="Gene3D" id="3.40.50.300">
    <property type="entry name" value="P-loop containing nucleotide triphosphate hydrolases"/>
    <property type="match status" value="1"/>
</dbReference>
<dbReference type="RefSeq" id="WP_132083464.1">
    <property type="nucleotide sequence ID" value="NZ_SLUI01000022.1"/>
</dbReference>
<dbReference type="AlphaFoldDB" id="A0A4R1PW82"/>